<dbReference type="EMBL" id="UINC01001252">
    <property type="protein sequence ID" value="SUZ75638.1"/>
    <property type="molecule type" value="Genomic_DNA"/>
</dbReference>
<evidence type="ECO:0000313" key="1">
    <source>
        <dbReference type="EMBL" id="SUZ75638.1"/>
    </source>
</evidence>
<gene>
    <name evidence="1" type="ORF">METZ01_LOCUS28492</name>
</gene>
<name>A0A381Q9J1_9ZZZZ</name>
<sequence length="234" mass="24210">MSGVYAYVELVYRPQNHHCRRLIMHAKFGLTVLAALAVSSLTITQDTAAQANPAQNHVGHVADGFRGTPDGVGLLDAAIAEAGVAAQHAGFAARDPSNLDGMKRHMGHVLHALNPEEVESGPGAGYGVVAAAGGVARHIDLAASSDGASDALKTHANHVSTAAQNTVETATQMIELAKSIQDATSASDAAGLVRRLARLGMALTAGQGEGWQEGGLDASQQHLGFITREEKLEN</sequence>
<proteinExistence type="predicted"/>
<organism evidence="1">
    <name type="scientific">marine metagenome</name>
    <dbReference type="NCBI Taxonomy" id="408172"/>
    <lineage>
        <taxon>unclassified sequences</taxon>
        <taxon>metagenomes</taxon>
        <taxon>ecological metagenomes</taxon>
    </lineage>
</organism>
<accession>A0A381Q9J1</accession>
<reference evidence="1" key="1">
    <citation type="submission" date="2018-05" db="EMBL/GenBank/DDBJ databases">
        <authorList>
            <person name="Lanie J.A."/>
            <person name="Ng W.-L."/>
            <person name="Kazmierczak K.M."/>
            <person name="Andrzejewski T.M."/>
            <person name="Davidsen T.M."/>
            <person name="Wayne K.J."/>
            <person name="Tettelin H."/>
            <person name="Glass J.I."/>
            <person name="Rusch D."/>
            <person name="Podicherti R."/>
            <person name="Tsui H.-C.T."/>
            <person name="Winkler M.E."/>
        </authorList>
    </citation>
    <scope>NUCLEOTIDE SEQUENCE</scope>
</reference>
<protein>
    <submittedName>
        <fullName evidence="1">Uncharacterized protein</fullName>
    </submittedName>
</protein>
<dbReference type="AlphaFoldDB" id="A0A381Q9J1"/>